<evidence type="ECO:0000256" key="1">
    <source>
        <dbReference type="SAM" id="MobiDB-lite"/>
    </source>
</evidence>
<evidence type="ECO:0008006" key="4">
    <source>
        <dbReference type="Google" id="ProtNLM"/>
    </source>
</evidence>
<sequence length="219" mass="22398">MSMSNEDRAAIDRLFGRLAETERHAPPRDAEAEAFIRDHVGRQPGAPYFMAQTIVMQDYALKDAEKRIADLESRLSARDQPGSLYPSGFGAQGQAAAQPAAQGGPWSQAPAAPPAGPWSQNAAPQGSRFGGGGFLAGAAQTAMGVAGGVLLGNAIGSMFGGGFGGFGGGERVVEENNTVNEDVTVNDDNQSVADADTGPADDGGGGFFDDFFGGGDDTV</sequence>
<accession>A0ABU0M2J2</accession>
<keyword evidence="3" id="KW-1185">Reference proteome</keyword>
<dbReference type="Pfam" id="PF09849">
    <property type="entry name" value="DUF2076"/>
    <property type="match status" value="1"/>
</dbReference>
<dbReference type="EMBL" id="JAUSWJ010000001">
    <property type="protein sequence ID" value="MDQ0515163.1"/>
    <property type="molecule type" value="Genomic_DNA"/>
</dbReference>
<evidence type="ECO:0000313" key="3">
    <source>
        <dbReference type="Proteomes" id="UP001223743"/>
    </source>
</evidence>
<feature type="compositionally biased region" description="Low complexity" evidence="1">
    <location>
        <begin position="117"/>
        <end position="126"/>
    </location>
</feature>
<protein>
    <recommendedName>
        <fullName evidence="4">DUF2076 domain-containing protein</fullName>
    </recommendedName>
</protein>
<feature type="region of interest" description="Disordered" evidence="1">
    <location>
        <begin position="79"/>
        <end position="126"/>
    </location>
</feature>
<feature type="compositionally biased region" description="Low complexity" evidence="1">
    <location>
        <begin position="182"/>
        <end position="200"/>
    </location>
</feature>
<dbReference type="InterPro" id="IPR018648">
    <property type="entry name" value="DUF2076"/>
</dbReference>
<name>A0ABU0M2J2_9HYPH</name>
<reference evidence="2 3" key="1">
    <citation type="submission" date="2023-07" db="EMBL/GenBank/DDBJ databases">
        <title>Genomic Encyclopedia of Type Strains, Phase IV (KMG-IV): sequencing the most valuable type-strain genomes for metagenomic binning, comparative biology and taxonomic classification.</title>
        <authorList>
            <person name="Goeker M."/>
        </authorList>
    </citation>
    <scope>NUCLEOTIDE SEQUENCE [LARGE SCALE GENOMIC DNA]</scope>
    <source>
        <strain evidence="2 3">B1-1</strain>
    </source>
</reference>
<gene>
    <name evidence="2" type="ORF">QO015_000776</name>
</gene>
<comment type="caution">
    <text evidence="2">The sequence shown here is derived from an EMBL/GenBank/DDBJ whole genome shotgun (WGS) entry which is preliminary data.</text>
</comment>
<feature type="region of interest" description="Disordered" evidence="1">
    <location>
        <begin position="182"/>
        <end position="219"/>
    </location>
</feature>
<dbReference type="RefSeq" id="WP_266281325.1">
    <property type="nucleotide sequence ID" value="NZ_JAPKNF010000001.1"/>
</dbReference>
<organism evidence="2 3">
    <name type="scientific">Kaistia geumhonensis</name>
    <dbReference type="NCBI Taxonomy" id="410839"/>
    <lineage>
        <taxon>Bacteria</taxon>
        <taxon>Pseudomonadati</taxon>
        <taxon>Pseudomonadota</taxon>
        <taxon>Alphaproteobacteria</taxon>
        <taxon>Hyphomicrobiales</taxon>
        <taxon>Kaistiaceae</taxon>
        <taxon>Kaistia</taxon>
    </lineage>
</organism>
<proteinExistence type="predicted"/>
<feature type="compositionally biased region" description="Gly residues" evidence="1">
    <location>
        <begin position="201"/>
        <end position="219"/>
    </location>
</feature>
<dbReference type="Proteomes" id="UP001223743">
    <property type="component" value="Unassembled WGS sequence"/>
</dbReference>
<feature type="compositionally biased region" description="Low complexity" evidence="1">
    <location>
        <begin position="92"/>
        <end position="110"/>
    </location>
</feature>
<evidence type="ECO:0000313" key="2">
    <source>
        <dbReference type="EMBL" id="MDQ0515163.1"/>
    </source>
</evidence>